<keyword evidence="2" id="KW-0813">Transport</keyword>
<dbReference type="RefSeq" id="WP_179589242.1">
    <property type="nucleotide sequence ID" value="NZ_JACBYR010000002.1"/>
</dbReference>
<evidence type="ECO:0000256" key="7">
    <source>
        <dbReference type="ARBA" id="ARBA00023136"/>
    </source>
</evidence>
<feature type="transmembrane region" description="Helical" evidence="9">
    <location>
        <begin position="362"/>
        <end position="380"/>
    </location>
</feature>
<evidence type="ECO:0000256" key="8">
    <source>
        <dbReference type="ARBA" id="ARBA00037998"/>
    </source>
</evidence>
<dbReference type="EMBL" id="JACBYR010000002">
    <property type="protein sequence ID" value="NYE85270.1"/>
    <property type="molecule type" value="Genomic_DNA"/>
</dbReference>
<sequence>MATLVSILIDTLAYGMVLFTISIGLSITLGLMKVVNLAHGGFAMLGGYFASHAMLALGLPYLAALPLAMACVVILAVPLEVALFRPLYGKNDYLVQVLITIGIAFCMIGLTNYFFGPAMRTIPLPGFLTGPVDLGFRFIPAHRLFVIAVGLAVALGLWLLIEKTSFGTKLRAAVDNAGMAASLGIRTQRIYSLTFALSVALGAMGGVIGAELLPIDPYYALRYMVTILVVVSIGGAGSIGGALTAALLLGLIDTVGKYLAPGYGDALFYVAVIGVVLAFPDGLLGRRAAAHASAATPTPVDGPDRRVALVCIAGIAVAGMAAYLIFPDYAGYLSRMVSMALLVLSLDLIVGYCGVATLGQAALYGIGAYAAGIAALRAGITDPVAMLGVGMVAGGLAGLVSGALIVRAKGLAQLVLTVAILQLTLALGNKLSWLTGGSDGLSDIAPSPLFGIFAFDFEGVTGYLLGLGVLVCVLSTLTLIVHSPFGLLCRGIKGDPVRVEAMGAKVNSTLVRMFGVSGMVAGLGGALAAITTGVVGLDSLTFERSAEAFVMLILGGAGTLFGALGGVVVYLTTEHAIAAADPSHWLIAIGLILIVVMFFLPSGLQGLLTLRARRRPRATPRAIEVNP</sequence>
<keyword evidence="5" id="KW-0029">Amino-acid transport</keyword>
<comment type="similarity">
    <text evidence="8">Belongs to the binding-protein-dependent transport system permease family. LivHM subfamily.</text>
</comment>
<feature type="transmembrane region" description="Helical" evidence="9">
    <location>
        <begin position="53"/>
        <end position="77"/>
    </location>
</feature>
<dbReference type="InterPro" id="IPR043428">
    <property type="entry name" value="LivM-like"/>
</dbReference>
<evidence type="ECO:0000256" key="9">
    <source>
        <dbReference type="SAM" id="Phobius"/>
    </source>
</evidence>
<dbReference type="CDD" id="cd06582">
    <property type="entry name" value="TM_PBP1_LivH_like"/>
    <property type="match status" value="1"/>
</dbReference>
<evidence type="ECO:0000256" key="4">
    <source>
        <dbReference type="ARBA" id="ARBA00022692"/>
    </source>
</evidence>
<name>A0A7Y9IYR6_9BURK</name>
<keyword evidence="7 9" id="KW-0472">Membrane</keyword>
<dbReference type="AlphaFoldDB" id="A0A7Y9IYR6"/>
<comment type="subcellular location">
    <subcellularLocation>
        <location evidence="1">Cell membrane</location>
        <topology evidence="1">Multi-pass membrane protein</topology>
    </subcellularLocation>
</comment>
<feature type="transmembrane region" description="Helical" evidence="9">
    <location>
        <begin position="93"/>
        <end position="115"/>
    </location>
</feature>
<feature type="transmembrane region" description="Helical" evidence="9">
    <location>
        <begin position="307"/>
        <end position="326"/>
    </location>
</feature>
<feature type="transmembrane region" description="Helical" evidence="9">
    <location>
        <begin position="510"/>
        <end position="537"/>
    </location>
</feature>
<evidence type="ECO:0000256" key="6">
    <source>
        <dbReference type="ARBA" id="ARBA00022989"/>
    </source>
</evidence>
<evidence type="ECO:0000256" key="3">
    <source>
        <dbReference type="ARBA" id="ARBA00022475"/>
    </source>
</evidence>
<dbReference type="GO" id="GO:0005886">
    <property type="term" value="C:plasma membrane"/>
    <property type="evidence" value="ECO:0007669"/>
    <property type="project" value="UniProtKB-SubCell"/>
</dbReference>
<feature type="transmembrane region" description="Helical" evidence="9">
    <location>
        <begin position="549"/>
        <end position="573"/>
    </location>
</feature>
<comment type="caution">
    <text evidence="10">The sequence shown here is derived from an EMBL/GenBank/DDBJ whole genome shotgun (WGS) entry which is preliminary data.</text>
</comment>
<feature type="transmembrane region" description="Helical" evidence="9">
    <location>
        <begin position="258"/>
        <end position="279"/>
    </location>
</feature>
<evidence type="ECO:0000256" key="1">
    <source>
        <dbReference type="ARBA" id="ARBA00004651"/>
    </source>
</evidence>
<dbReference type="GO" id="GO:0006865">
    <property type="term" value="P:amino acid transport"/>
    <property type="evidence" value="ECO:0007669"/>
    <property type="project" value="UniProtKB-KW"/>
</dbReference>
<evidence type="ECO:0000313" key="10">
    <source>
        <dbReference type="EMBL" id="NYE85270.1"/>
    </source>
</evidence>
<dbReference type="GO" id="GO:0015658">
    <property type="term" value="F:branched-chain amino acid transmembrane transporter activity"/>
    <property type="evidence" value="ECO:0007669"/>
    <property type="project" value="InterPro"/>
</dbReference>
<keyword evidence="4 9" id="KW-0812">Transmembrane</keyword>
<dbReference type="Proteomes" id="UP000542125">
    <property type="component" value="Unassembled WGS sequence"/>
</dbReference>
<protein>
    <submittedName>
        <fullName evidence="10">ABC-type branched-subunit amino acid transport system permease subunit</fullName>
    </submittedName>
</protein>
<feature type="transmembrane region" description="Helical" evidence="9">
    <location>
        <begin position="12"/>
        <end position="32"/>
    </location>
</feature>
<keyword evidence="3" id="KW-1003">Cell membrane</keyword>
<evidence type="ECO:0000256" key="2">
    <source>
        <dbReference type="ARBA" id="ARBA00022448"/>
    </source>
</evidence>
<accession>A0A7Y9IYR6</accession>
<feature type="transmembrane region" description="Helical" evidence="9">
    <location>
        <begin position="144"/>
        <end position="161"/>
    </location>
</feature>
<gene>
    <name evidence="10" type="ORF">FHW18_004577</name>
</gene>
<feature type="transmembrane region" description="Helical" evidence="9">
    <location>
        <begin position="332"/>
        <end position="355"/>
    </location>
</feature>
<dbReference type="InterPro" id="IPR001851">
    <property type="entry name" value="ABC_transp_permease"/>
</dbReference>
<feature type="transmembrane region" description="Helical" evidence="9">
    <location>
        <begin position="190"/>
        <end position="213"/>
    </location>
</feature>
<reference evidence="10 11" key="1">
    <citation type="submission" date="2020-07" db="EMBL/GenBank/DDBJ databases">
        <title>Genomic Encyclopedia of Type Strains, Phase IV (KMG-V): Genome sequencing to study the core and pangenomes of soil and plant-associated prokaryotes.</title>
        <authorList>
            <person name="Whitman W."/>
        </authorList>
    </citation>
    <scope>NUCLEOTIDE SEQUENCE [LARGE SCALE GENOMIC DNA]</scope>
    <source>
        <strain evidence="10 11">SAS40</strain>
    </source>
</reference>
<dbReference type="InterPro" id="IPR052157">
    <property type="entry name" value="BCAA_transport_permease"/>
</dbReference>
<feature type="transmembrane region" description="Helical" evidence="9">
    <location>
        <begin position="386"/>
        <end position="406"/>
    </location>
</feature>
<keyword evidence="6 9" id="KW-1133">Transmembrane helix</keyword>
<dbReference type="PANTHER" id="PTHR11795">
    <property type="entry name" value="BRANCHED-CHAIN AMINO ACID TRANSPORT SYSTEM PERMEASE PROTEIN LIVH"/>
    <property type="match status" value="1"/>
</dbReference>
<organism evidence="10 11">
    <name type="scientific">Pigmentiphaga litoralis</name>
    <dbReference type="NCBI Taxonomy" id="516702"/>
    <lineage>
        <taxon>Bacteria</taxon>
        <taxon>Pseudomonadati</taxon>
        <taxon>Pseudomonadota</taxon>
        <taxon>Betaproteobacteria</taxon>
        <taxon>Burkholderiales</taxon>
        <taxon>Alcaligenaceae</taxon>
        <taxon>Pigmentiphaga</taxon>
    </lineage>
</organism>
<proteinExistence type="inferred from homology"/>
<dbReference type="CDD" id="cd06581">
    <property type="entry name" value="TM_PBP1_LivM_like"/>
    <property type="match status" value="1"/>
</dbReference>
<evidence type="ECO:0000313" key="11">
    <source>
        <dbReference type="Proteomes" id="UP000542125"/>
    </source>
</evidence>
<feature type="transmembrane region" description="Helical" evidence="9">
    <location>
        <begin position="225"/>
        <end position="252"/>
    </location>
</feature>
<feature type="transmembrane region" description="Helical" evidence="9">
    <location>
        <begin position="463"/>
        <end position="489"/>
    </location>
</feature>
<evidence type="ECO:0000256" key="5">
    <source>
        <dbReference type="ARBA" id="ARBA00022970"/>
    </source>
</evidence>
<feature type="transmembrane region" description="Helical" evidence="9">
    <location>
        <begin position="585"/>
        <end position="604"/>
    </location>
</feature>
<dbReference type="Pfam" id="PF02653">
    <property type="entry name" value="BPD_transp_2"/>
    <property type="match status" value="2"/>
</dbReference>
<dbReference type="PANTHER" id="PTHR11795:SF442">
    <property type="entry name" value="ABC TRANSPORTER ATP-BINDING PROTEIN"/>
    <property type="match status" value="1"/>
</dbReference>
<keyword evidence="11" id="KW-1185">Reference proteome</keyword>